<dbReference type="PROSITE" id="PS51257">
    <property type="entry name" value="PROKAR_LIPOPROTEIN"/>
    <property type="match status" value="1"/>
</dbReference>
<evidence type="ECO:0000313" key="2">
    <source>
        <dbReference type="Proteomes" id="UP000184543"/>
    </source>
</evidence>
<dbReference type="EMBL" id="FQYU01000001">
    <property type="protein sequence ID" value="SHI52212.1"/>
    <property type="molecule type" value="Genomic_DNA"/>
</dbReference>
<protein>
    <submittedName>
        <fullName evidence="1">Uncharacterized protein</fullName>
    </submittedName>
</protein>
<accession>A0A1M6BTU5</accession>
<proteinExistence type="predicted"/>
<organism evidence="1 2">
    <name type="scientific">Pseudozobellia thermophila</name>
    <dbReference type="NCBI Taxonomy" id="192903"/>
    <lineage>
        <taxon>Bacteria</taxon>
        <taxon>Pseudomonadati</taxon>
        <taxon>Bacteroidota</taxon>
        <taxon>Flavobacteriia</taxon>
        <taxon>Flavobacteriales</taxon>
        <taxon>Flavobacteriaceae</taxon>
        <taxon>Pseudozobellia</taxon>
    </lineage>
</organism>
<name>A0A1M6BTU5_9FLAO</name>
<keyword evidence="2" id="KW-1185">Reference proteome</keyword>
<reference evidence="2" key="1">
    <citation type="submission" date="2016-11" db="EMBL/GenBank/DDBJ databases">
        <authorList>
            <person name="Varghese N."/>
            <person name="Submissions S."/>
        </authorList>
    </citation>
    <scope>NUCLEOTIDE SEQUENCE [LARGE SCALE GENOMIC DNA]</scope>
    <source>
        <strain evidence="2">DSM 19858</strain>
    </source>
</reference>
<dbReference type="OrthoDB" id="1447928at2"/>
<dbReference type="Proteomes" id="UP000184543">
    <property type="component" value="Unassembled WGS sequence"/>
</dbReference>
<evidence type="ECO:0000313" key="1">
    <source>
        <dbReference type="EMBL" id="SHI52212.1"/>
    </source>
</evidence>
<gene>
    <name evidence="1" type="ORF">SAMN04488513_101536</name>
</gene>
<dbReference type="RefSeq" id="WP_072988076.1">
    <property type="nucleotide sequence ID" value="NZ_FQYU01000001.1"/>
</dbReference>
<sequence length="267" mass="30734">MRSKGYKILIIGSVLLAGGFLGCSKDEKPIDGEQRPEESETGLPREIDIDYNDGHSVAYTLTYNGSKQISSIEMRRNTNGNLSQGMTRFKYDEDENLISSVFEDQENGFTHEMLFDYSADNELLDVAVFFDGIEQDSELTYDETNNRYQIDFDSGFTVGIGLDSDGNIRESIVDETYIKMDGDNSEKGLFHEANVSTAMRLWYVMLYYLNLNELYLLSKKHMVSIGWETYKMLFENEVRDINGYLLEFSVRYNTDDAPPIDYTIRYD</sequence>
<dbReference type="AlphaFoldDB" id="A0A1M6BTU5"/>
<dbReference type="STRING" id="192903.SAMN04488513_101536"/>